<sequence length="173" mass="18314">MPTVPTGIPSVGYWTAKLVTTIADTAAPKLATEVNAAPSVAAECIFGKSWGGPSATYDKVRNERFCTVQSYERLGKLTFTIDDFVFAADPQSGAGSTALNKVWDLVKDGWTGYLVLRIGKSVDTAAAVGDKVWVFPIEVGVAVPQVGADNEDQMAKCAVSVISEVKRNVALVT</sequence>
<evidence type="ECO:0000313" key="1">
    <source>
        <dbReference type="EMBL" id="MBK7274938.1"/>
    </source>
</evidence>
<dbReference type="Proteomes" id="UP000726105">
    <property type="component" value="Unassembled WGS sequence"/>
</dbReference>
<accession>A0A935IYE7</accession>
<evidence type="ECO:0000313" key="2">
    <source>
        <dbReference type="Proteomes" id="UP000726105"/>
    </source>
</evidence>
<protein>
    <submittedName>
        <fullName evidence="1">Uncharacterized protein</fullName>
    </submittedName>
</protein>
<dbReference type="Pfam" id="PF25595">
    <property type="entry name" value="Phage_TTP_16"/>
    <property type="match status" value="1"/>
</dbReference>
<proteinExistence type="predicted"/>
<dbReference type="InterPro" id="IPR058009">
    <property type="entry name" value="TTP_Phage_16"/>
</dbReference>
<comment type="caution">
    <text evidence="1">The sequence shown here is derived from an EMBL/GenBank/DDBJ whole genome shotgun (WGS) entry which is preliminary data.</text>
</comment>
<gene>
    <name evidence="1" type="ORF">IPI13_17975</name>
</gene>
<dbReference type="EMBL" id="JADJIB010000019">
    <property type="protein sequence ID" value="MBK7274938.1"/>
    <property type="molecule type" value="Genomic_DNA"/>
</dbReference>
<dbReference type="AlphaFoldDB" id="A0A935IYE7"/>
<organism evidence="1 2">
    <name type="scientific">Candidatus Phosphoribacter hodrii</name>
    <dbReference type="NCBI Taxonomy" id="2953743"/>
    <lineage>
        <taxon>Bacteria</taxon>
        <taxon>Bacillati</taxon>
        <taxon>Actinomycetota</taxon>
        <taxon>Actinomycetes</taxon>
        <taxon>Micrococcales</taxon>
        <taxon>Dermatophilaceae</taxon>
        <taxon>Candidatus Phosphoribacter</taxon>
    </lineage>
</organism>
<reference evidence="1 2" key="1">
    <citation type="submission" date="2020-10" db="EMBL/GenBank/DDBJ databases">
        <title>Connecting structure to function with the recovery of over 1000 high-quality activated sludge metagenome-assembled genomes encoding full-length rRNA genes using long-read sequencing.</title>
        <authorList>
            <person name="Singleton C.M."/>
            <person name="Petriglieri F."/>
            <person name="Kristensen J.M."/>
            <person name="Kirkegaard R.H."/>
            <person name="Michaelsen T.Y."/>
            <person name="Andersen M.H."/>
            <person name="Karst S.M."/>
            <person name="Dueholm M.S."/>
            <person name="Nielsen P.H."/>
            <person name="Albertsen M."/>
        </authorList>
    </citation>
    <scope>NUCLEOTIDE SEQUENCE [LARGE SCALE GENOMIC DNA]</scope>
    <source>
        <strain evidence="1">Ega_18-Q3-R5-49_MAXAC.001</strain>
    </source>
</reference>
<name>A0A935IYE7_9MICO</name>